<sequence length="45" mass="5598">MVREREHASVKGTVYWELIRNSLKQTKYSELMNMKWLLKLNYFDF</sequence>
<name>A0AAW7INR6_9BACI</name>
<evidence type="ECO:0000313" key="2">
    <source>
        <dbReference type="Proteomes" id="UP001234602"/>
    </source>
</evidence>
<reference evidence="1" key="1">
    <citation type="submission" date="2023-06" db="EMBL/GenBank/DDBJ databases">
        <title>Comparative genomics of Bacillaceae isolates and their secondary metabolite potential.</title>
        <authorList>
            <person name="Song L."/>
            <person name="Nielsen L.J."/>
            <person name="Mohite O."/>
            <person name="Xu X."/>
            <person name="Weber T."/>
            <person name="Kovacs A.T."/>
        </authorList>
    </citation>
    <scope>NUCLEOTIDE SEQUENCE</scope>
    <source>
        <strain evidence="1">D8_B_37</strain>
    </source>
</reference>
<comment type="caution">
    <text evidence="1">The sequence shown here is derived from an EMBL/GenBank/DDBJ whole genome shotgun (WGS) entry which is preliminary data.</text>
</comment>
<dbReference type="RefSeq" id="WP_289320214.1">
    <property type="nucleotide sequence ID" value="NZ_JAUCEY010000008.1"/>
</dbReference>
<dbReference type="AlphaFoldDB" id="A0AAW7INR6"/>
<organism evidence="1 2">
    <name type="scientific">Peribacillus simplex</name>
    <dbReference type="NCBI Taxonomy" id="1478"/>
    <lineage>
        <taxon>Bacteria</taxon>
        <taxon>Bacillati</taxon>
        <taxon>Bacillota</taxon>
        <taxon>Bacilli</taxon>
        <taxon>Bacillales</taxon>
        <taxon>Bacillaceae</taxon>
        <taxon>Peribacillus</taxon>
    </lineage>
</organism>
<dbReference type="EMBL" id="JAUCEY010000008">
    <property type="protein sequence ID" value="MDM5453287.1"/>
    <property type="molecule type" value="Genomic_DNA"/>
</dbReference>
<gene>
    <name evidence="1" type="ORF">QUF89_13980</name>
</gene>
<proteinExistence type="predicted"/>
<dbReference type="Proteomes" id="UP001234602">
    <property type="component" value="Unassembled WGS sequence"/>
</dbReference>
<protein>
    <submittedName>
        <fullName evidence="1">Uncharacterized protein</fullName>
    </submittedName>
</protein>
<accession>A0AAW7INR6</accession>
<evidence type="ECO:0000313" key="1">
    <source>
        <dbReference type="EMBL" id="MDM5453287.1"/>
    </source>
</evidence>